<organism evidence="1 2">
    <name type="scientific">Amycolatopsis coloradensis</name>
    <dbReference type="NCBI Taxonomy" id="76021"/>
    <lineage>
        <taxon>Bacteria</taxon>
        <taxon>Bacillati</taxon>
        <taxon>Actinomycetota</taxon>
        <taxon>Actinomycetes</taxon>
        <taxon>Pseudonocardiales</taxon>
        <taxon>Pseudonocardiaceae</taxon>
        <taxon>Amycolatopsis</taxon>
    </lineage>
</organism>
<protein>
    <submittedName>
        <fullName evidence="1">Uncharacterized protein</fullName>
    </submittedName>
</protein>
<sequence length="550" mass="60715">MREKSTPPPSFWAKVPVDPEFDQWLTVRFSHRVLVVVRTVTTLTRLLDVVSLLKDDPRVQVVFTHNEREPAILSSGVSEFLASLDAKVISWDQAVETRFDLAIAASENDELHRLKAPVLLVPHGIGHQKHYPHQPVISGLNPARLVRDGHVVPSRIGLSHSNQLRYLRQNCPQAEPHAVVVGDPCHDRMLASLHRAARYRRLLDIGDRKHVVLASTWGPDSLLGTDPGLPARLLTQFPVDEYKFSLIVHPGAWAAHGPWQLRAWLSRALRAGLAVIPPQRGWQATVVSADCLISDGGSIALYAAAAKIPVLIGSREPATVVPDSPLADLLARAPRLDIERDLREQVDRAGATEPLTDVAEQAVEFSGKCAELLRPVLYELMGLPEPDARAVFRPVPDPVPDVTEPTTFSVEVRQHADHVAVTRFPTEQVEQTAASDRHIVAHEELSTLDDLEGADVVYCEFTGEDADFDGWAREITRRRPDAGLIAGIGVDRCLLWSAGKPVVQLTTPGEPLPAISAYHWRRNRDLPATGSFRVREGHRARNVVASVLTE</sequence>
<comment type="caution">
    <text evidence="1">The sequence shown here is derived from an EMBL/GenBank/DDBJ whole genome shotgun (WGS) entry which is preliminary data.</text>
</comment>
<dbReference type="EMBL" id="MQUQ01000015">
    <property type="protein sequence ID" value="OLZ47504.1"/>
    <property type="molecule type" value="Genomic_DNA"/>
</dbReference>
<evidence type="ECO:0000313" key="1">
    <source>
        <dbReference type="EMBL" id="OLZ47504.1"/>
    </source>
</evidence>
<dbReference type="SUPFAM" id="SSF53756">
    <property type="entry name" value="UDP-Glycosyltransferase/glycogen phosphorylase"/>
    <property type="match status" value="1"/>
</dbReference>
<name>A0A1R0KLK1_9PSEU</name>
<proteinExistence type="predicted"/>
<dbReference type="AlphaFoldDB" id="A0A1R0KLK1"/>
<dbReference type="STRING" id="76021.BS329_26715"/>
<accession>A0A1R0KLK1</accession>
<evidence type="ECO:0000313" key="2">
    <source>
        <dbReference type="Proteomes" id="UP000187486"/>
    </source>
</evidence>
<gene>
    <name evidence="1" type="ORF">BS329_26715</name>
</gene>
<keyword evidence="2" id="KW-1185">Reference proteome</keyword>
<reference evidence="1 2" key="1">
    <citation type="submission" date="2016-01" db="EMBL/GenBank/DDBJ databases">
        <title>Amycolatopsis coloradensis genome sequencing and assembly.</title>
        <authorList>
            <person name="Mayilraj S."/>
        </authorList>
    </citation>
    <scope>NUCLEOTIDE SEQUENCE [LARGE SCALE GENOMIC DNA]</scope>
    <source>
        <strain evidence="1 2">DSM 44225</strain>
    </source>
</reference>
<dbReference type="Proteomes" id="UP000187486">
    <property type="component" value="Unassembled WGS sequence"/>
</dbReference>